<dbReference type="EMBL" id="PJQM01000603">
    <property type="protein sequence ID" value="RCI04699.1"/>
    <property type="molecule type" value="Genomic_DNA"/>
</dbReference>
<dbReference type="AlphaFoldDB" id="A0A367KR82"/>
<dbReference type="InterPro" id="IPR024368">
    <property type="entry name" value="Ecl1/2/3"/>
</dbReference>
<evidence type="ECO:0000313" key="2">
    <source>
        <dbReference type="Proteomes" id="UP000253551"/>
    </source>
</evidence>
<dbReference type="Pfam" id="PF12855">
    <property type="entry name" value="Ecl1"/>
    <property type="match status" value="1"/>
</dbReference>
<dbReference type="Proteomes" id="UP000253551">
    <property type="component" value="Unassembled WGS sequence"/>
</dbReference>
<evidence type="ECO:0000313" key="1">
    <source>
        <dbReference type="EMBL" id="RCI04699.1"/>
    </source>
</evidence>
<comment type="caution">
    <text evidence="1">The sequence shown here is derived from an EMBL/GenBank/DDBJ whole genome shotgun (WGS) entry which is preliminary data.</text>
</comment>
<keyword evidence="2" id="KW-1185">Reference proteome</keyword>
<proteinExistence type="predicted"/>
<dbReference type="OrthoDB" id="2384637at2759"/>
<gene>
    <name evidence="1" type="ORF">CU098_012920</name>
</gene>
<name>A0A367KR82_RHIST</name>
<accession>A0A367KR82</accession>
<reference evidence="1 2" key="1">
    <citation type="journal article" date="2018" name="G3 (Bethesda)">
        <title>Phylogenetic and Phylogenomic Definition of Rhizopus Species.</title>
        <authorList>
            <person name="Gryganskyi A.P."/>
            <person name="Golan J."/>
            <person name="Dolatabadi S."/>
            <person name="Mondo S."/>
            <person name="Robb S."/>
            <person name="Idnurm A."/>
            <person name="Muszewska A."/>
            <person name="Steczkiewicz K."/>
            <person name="Masonjones S."/>
            <person name="Liao H.L."/>
            <person name="Gajdeczka M.T."/>
            <person name="Anike F."/>
            <person name="Vuek A."/>
            <person name="Anishchenko I.M."/>
            <person name="Voigt K."/>
            <person name="de Hoog G.S."/>
            <person name="Smith M.E."/>
            <person name="Heitman J."/>
            <person name="Vilgalys R."/>
            <person name="Stajich J.E."/>
        </authorList>
    </citation>
    <scope>NUCLEOTIDE SEQUENCE [LARGE SCALE GENOMIC DNA]</scope>
    <source>
        <strain evidence="1 2">LSU 92-RS-03</strain>
    </source>
</reference>
<organism evidence="1 2">
    <name type="scientific">Rhizopus stolonifer</name>
    <name type="common">Rhizopus nigricans</name>
    <dbReference type="NCBI Taxonomy" id="4846"/>
    <lineage>
        <taxon>Eukaryota</taxon>
        <taxon>Fungi</taxon>
        <taxon>Fungi incertae sedis</taxon>
        <taxon>Mucoromycota</taxon>
        <taxon>Mucoromycotina</taxon>
        <taxon>Mucoromycetes</taxon>
        <taxon>Mucorales</taxon>
        <taxon>Mucorineae</taxon>
        <taxon>Rhizopodaceae</taxon>
        <taxon>Rhizopus</taxon>
    </lineage>
</organism>
<sequence>MSDLNWCTHCDNAISPSSDSLYCSEKCLRSDALNHHPSLGYKFPEFEHFLKDSSKEELTTIAMPRTGHSRKSFLFEIEDSFPTTSIPQRSQDRFCLVD</sequence>
<protein>
    <submittedName>
        <fullName evidence="1">Uncharacterized protein</fullName>
    </submittedName>
</protein>